<protein>
    <submittedName>
        <fullName evidence="2">Uncharacterized protein</fullName>
    </submittedName>
</protein>
<keyword evidence="1" id="KW-1133">Transmembrane helix</keyword>
<dbReference type="AlphaFoldDB" id="X1CTL9"/>
<sequence>MEDIKGLESLQAKISRYNTIIGKKLLYFLPLILLGISGLTISEGWTSAENPPPIGVQLGFILILVVFAINTLVLASGATFARKAFFQRLNYERQKGRPLDSLRGFKTIESNIMGTLRTISLLAVVSFLTLVIYVPLIVGAPEILVI</sequence>
<evidence type="ECO:0000256" key="1">
    <source>
        <dbReference type="SAM" id="Phobius"/>
    </source>
</evidence>
<feature type="transmembrane region" description="Helical" evidence="1">
    <location>
        <begin position="54"/>
        <end position="81"/>
    </location>
</feature>
<feature type="transmembrane region" description="Helical" evidence="1">
    <location>
        <begin position="119"/>
        <end position="138"/>
    </location>
</feature>
<feature type="transmembrane region" description="Helical" evidence="1">
    <location>
        <begin position="25"/>
        <end position="42"/>
    </location>
</feature>
<proteinExistence type="predicted"/>
<feature type="non-terminal residue" evidence="2">
    <location>
        <position position="146"/>
    </location>
</feature>
<comment type="caution">
    <text evidence="2">The sequence shown here is derived from an EMBL/GenBank/DDBJ whole genome shotgun (WGS) entry which is preliminary data.</text>
</comment>
<accession>X1CTL9</accession>
<gene>
    <name evidence="2" type="ORF">S01H4_63050</name>
</gene>
<organism evidence="2">
    <name type="scientific">marine sediment metagenome</name>
    <dbReference type="NCBI Taxonomy" id="412755"/>
    <lineage>
        <taxon>unclassified sequences</taxon>
        <taxon>metagenomes</taxon>
        <taxon>ecological metagenomes</taxon>
    </lineage>
</organism>
<keyword evidence="1" id="KW-0472">Membrane</keyword>
<evidence type="ECO:0000313" key="2">
    <source>
        <dbReference type="EMBL" id="GAH11137.1"/>
    </source>
</evidence>
<dbReference type="EMBL" id="BART01037800">
    <property type="protein sequence ID" value="GAH11137.1"/>
    <property type="molecule type" value="Genomic_DNA"/>
</dbReference>
<name>X1CTL9_9ZZZZ</name>
<reference evidence="2" key="1">
    <citation type="journal article" date="2014" name="Front. Microbiol.">
        <title>High frequency of phylogenetically diverse reductive dehalogenase-homologous genes in deep subseafloor sedimentary metagenomes.</title>
        <authorList>
            <person name="Kawai M."/>
            <person name="Futagami T."/>
            <person name="Toyoda A."/>
            <person name="Takaki Y."/>
            <person name="Nishi S."/>
            <person name="Hori S."/>
            <person name="Arai W."/>
            <person name="Tsubouchi T."/>
            <person name="Morono Y."/>
            <person name="Uchiyama I."/>
            <person name="Ito T."/>
            <person name="Fujiyama A."/>
            <person name="Inagaki F."/>
            <person name="Takami H."/>
        </authorList>
    </citation>
    <scope>NUCLEOTIDE SEQUENCE</scope>
    <source>
        <strain evidence="2">Expedition CK06-06</strain>
    </source>
</reference>
<keyword evidence="1" id="KW-0812">Transmembrane</keyword>